<dbReference type="OMA" id="SGICHEL"/>
<keyword evidence="2" id="KW-1185">Reference proteome</keyword>
<evidence type="ECO:0008006" key="3">
    <source>
        <dbReference type="Google" id="ProtNLM"/>
    </source>
</evidence>
<accession>A0A0D2KFS2</accession>
<dbReference type="PANTHER" id="PTHR34605:SF3">
    <property type="entry name" value="P CELL-TYPE AGGLUTINATION PROTEIN MAP4-LIKE-RELATED"/>
    <property type="match status" value="1"/>
</dbReference>
<reference evidence="2" key="1">
    <citation type="submission" date="2014-04" db="EMBL/GenBank/DDBJ databases">
        <title>Evolutionary Origins and Diversification of the Mycorrhizal Mutualists.</title>
        <authorList>
            <consortium name="DOE Joint Genome Institute"/>
            <consortium name="Mycorrhizal Genomics Consortium"/>
            <person name="Kohler A."/>
            <person name="Kuo A."/>
            <person name="Nagy L.G."/>
            <person name="Floudas D."/>
            <person name="Copeland A."/>
            <person name="Barry K.W."/>
            <person name="Cichocki N."/>
            <person name="Veneault-Fourrey C."/>
            <person name="LaButti K."/>
            <person name="Lindquist E.A."/>
            <person name="Lipzen A."/>
            <person name="Lundell T."/>
            <person name="Morin E."/>
            <person name="Murat C."/>
            <person name="Riley R."/>
            <person name="Ohm R."/>
            <person name="Sun H."/>
            <person name="Tunlid A."/>
            <person name="Henrissat B."/>
            <person name="Grigoriev I.V."/>
            <person name="Hibbett D.S."/>
            <person name="Martin F."/>
        </authorList>
    </citation>
    <scope>NUCLEOTIDE SEQUENCE [LARGE SCALE GENOMIC DNA]</scope>
    <source>
        <strain evidence="2">FD-334 SS-4</strain>
    </source>
</reference>
<dbReference type="EMBL" id="KN817761">
    <property type="protein sequence ID" value="KJA13267.1"/>
    <property type="molecule type" value="Genomic_DNA"/>
</dbReference>
<protein>
    <recommendedName>
        <fullName evidence="3">Tyr recombinase domain-containing protein</fullName>
    </recommendedName>
</protein>
<dbReference type="InterPro" id="IPR052925">
    <property type="entry name" value="Phage_Integrase-like_Recomb"/>
</dbReference>
<organism evidence="1 2">
    <name type="scientific">Hypholoma sublateritium (strain FD-334 SS-4)</name>
    <dbReference type="NCBI Taxonomy" id="945553"/>
    <lineage>
        <taxon>Eukaryota</taxon>
        <taxon>Fungi</taxon>
        <taxon>Dikarya</taxon>
        <taxon>Basidiomycota</taxon>
        <taxon>Agaricomycotina</taxon>
        <taxon>Agaricomycetes</taxon>
        <taxon>Agaricomycetidae</taxon>
        <taxon>Agaricales</taxon>
        <taxon>Agaricineae</taxon>
        <taxon>Strophariaceae</taxon>
        <taxon>Hypholoma</taxon>
    </lineage>
</organism>
<evidence type="ECO:0000313" key="2">
    <source>
        <dbReference type="Proteomes" id="UP000054270"/>
    </source>
</evidence>
<dbReference type="OrthoDB" id="5598396at2759"/>
<proteinExistence type="predicted"/>
<sequence length="277" mass="31233">MIPTTSVRSRQPVREPWSREKLYHERAIAIGQCIDLSTWKSYGSALNSYLNFVHIHNMPVKPTEDTLSFYVIFQCSLLKPDSVDTYLSGICHQLKPYFPTIRQMRKSSIVHHTLQGCMRLHGSPTSCKRALTLDDLSIVIAQTDHNSYDDCLFLAMILTGFFALLRLGEMTFPDEKSLHNWRKITRHSTVSISDDRYQFLTKPTASSKAIKLALFFDKGVAGQSMHAGGATSLAEHGVAPALIQVTGRWTSDSFLVYIRKNPVLMGSLIFPEHARCP</sequence>
<dbReference type="Proteomes" id="UP000054270">
    <property type="component" value="Unassembled WGS sequence"/>
</dbReference>
<name>A0A0D2KFS2_HYPSF</name>
<dbReference type="InterPro" id="IPR011010">
    <property type="entry name" value="DNA_brk_join_enz"/>
</dbReference>
<dbReference type="AlphaFoldDB" id="A0A0D2KFS2"/>
<gene>
    <name evidence="1" type="ORF">HYPSUDRAFT_151771</name>
</gene>
<dbReference type="PANTHER" id="PTHR34605">
    <property type="entry name" value="PHAGE_INTEGRASE DOMAIN-CONTAINING PROTEIN"/>
    <property type="match status" value="1"/>
</dbReference>
<evidence type="ECO:0000313" key="1">
    <source>
        <dbReference type="EMBL" id="KJA13267.1"/>
    </source>
</evidence>
<dbReference type="SUPFAM" id="SSF56349">
    <property type="entry name" value="DNA breaking-rejoining enzymes"/>
    <property type="match status" value="1"/>
</dbReference>
<dbReference type="GO" id="GO:0003677">
    <property type="term" value="F:DNA binding"/>
    <property type="evidence" value="ECO:0007669"/>
    <property type="project" value="InterPro"/>
</dbReference>